<comment type="caution">
    <text evidence="7">The sequence shown here is derived from an EMBL/GenBank/DDBJ whole genome shotgun (WGS) entry which is preliminary data.</text>
</comment>
<dbReference type="RefSeq" id="WP_249738406.1">
    <property type="nucleotide sequence ID" value="NZ_JAKNCJ010000011.1"/>
</dbReference>
<dbReference type="InterPro" id="IPR014757">
    <property type="entry name" value="Tscrpt_reg_IclR_C"/>
</dbReference>
<keyword evidence="1" id="KW-0805">Transcription regulation</keyword>
<dbReference type="PROSITE" id="PS51078">
    <property type="entry name" value="ICLR_ED"/>
    <property type="match status" value="1"/>
</dbReference>
<dbReference type="InterPro" id="IPR029016">
    <property type="entry name" value="GAF-like_dom_sf"/>
</dbReference>
<dbReference type="Gene3D" id="1.10.10.10">
    <property type="entry name" value="Winged helix-like DNA-binding domain superfamily/Winged helix DNA-binding domain"/>
    <property type="match status" value="1"/>
</dbReference>
<evidence type="ECO:0000256" key="2">
    <source>
        <dbReference type="ARBA" id="ARBA00023125"/>
    </source>
</evidence>
<dbReference type="Proteomes" id="UP001203761">
    <property type="component" value="Unassembled WGS sequence"/>
</dbReference>
<dbReference type="EMBL" id="JAKNCJ010000011">
    <property type="protein sequence ID" value="MCL6424328.1"/>
    <property type="molecule type" value="Genomic_DNA"/>
</dbReference>
<protein>
    <submittedName>
        <fullName evidence="7">IclR family transcriptional regulator</fullName>
    </submittedName>
</protein>
<gene>
    <name evidence="7" type="ORF">Bequi_13230</name>
</gene>
<feature type="region of interest" description="Disordered" evidence="4">
    <location>
        <begin position="1"/>
        <end position="20"/>
    </location>
</feature>
<dbReference type="PROSITE" id="PS51077">
    <property type="entry name" value="HTH_ICLR"/>
    <property type="match status" value="1"/>
</dbReference>
<dbReference type="Pfam" id="PF01614">
    <property type="entry name" value="IclR_C"/>
    <property type="match status" value="1"/>
</dbReference>
<dbReference type="PANTHER" id="PTHR30136">
    <property type="entry name" value="HELIX-TURN-HELIX TRANSCRIPTIONAL REGULATOR, ICLR FAMILY"/>
    <property type="match status" value="1"/>
</dbReference>
<keyword evidence="3" id="KW-0804">Transcription</keyword>
<keyword evidence="8" id="KW-1185">Reference proteome</keyword>
<evidence type="ECO:0000259" key="5">
    <source>
        <dbReference type="PROSITE" id="PS51077"/>
    </source>
</evidence>
<reference evidence="7" key="1">
    <citation type="submission" date="2022-02" db="EMBL/GenBank/DDBJ databases">
        <authorList>
            <person name="Lee M."/>
            <person name="Kim S.-J."/>
            <person name="Jung M.-Y."/>
        </authorList>
    </citation>
    <scope>NUCLEOTIDE SEQUENCE</scope>
    <source>
        <strain evidence="7">JHP9</strain>
    </source>
</reference>
<dbReference type="Gene3D" id="3.30.450.40">
    <property type="match status" value="1"/>
</dbReference>
<evidence type="ECO:0000256" key="4">
    <source>
        <dbReference type="SAM" id="MobiDB-lite"/>
    </source>
</evidence>
<organism evidence="7 8">
    <name type="scientific">Brachybacterium equifaecis</name>
    <dbReference type="NCBI Taxonomy" id="2910770"/>
    <lineage>
        <taxon>Bacteria</taxon>
        <taxon>Bacillati</taxon>
        <taxon>Actinomycetota</taxon>
        <taxon>Actinomycetes</taxon>
        <taxon>Micrococcales</taxon>
        <taxon>Dermabacteraceae</taxon>
        <taxon>Brachybacterium</taxon>
    </lineage>
</organism>
<evidence type="ECO:0000256" key="3">
    <source>
        <dbReference type="ARBA" id="ARBA00023163"/>
    </source>
</evidence>
<accession>A0ABT0R4I1</accession>
<name>A0ABT0R4I1_9MICO</name>
<evidence type="ECO:0000256" key="1">
    <source>
        <dbReference type="ARBA" id="ARBA00023015"/>
    </source>
</evidence>
<feature type="domain" description="IclR-ED" evidence="6">
    <location>
        <begin position="82"/>
        <end position="267"/>
    </location>
</feature>
<dbReference type="SMART" id="SM00346">
    <property type="entry name" value="HTH_ICLR"/>
    <property type="match status" value="1"/>
</dbReference>
<dbReference type="SUPFAM" id="SSF46785">
    <property type="entry name" value="Winged helix' DNA-binding domain"/>
    <property type="match status" value="1"/>
</dbReference>
<evidence type="ECO:0000313" key="8">
    <source>
        <dbReference type="Proteomes" id="UP001203761"/>
    </source>
</evidence>
<dbReference type="InterPro" id="IPR050707">
    <property type="entry name" value="HTH_MetabolicPath_Reg"/>
</dbReference>
<evidence type="ECO:0000313" key="7">
    <source>
        <dbReference type="EMBL" id="MCL6424328.1"/>
    </source>
</evidence>
<keyword evidence="2" id="KW-0238">DNA-binding</keyword>
<dbReference type="InterPro" id="IPR036388">
    <property type="entry name" value="WH-like_DNA-bd_sf"/>
</dbReference>
<proteinExistence type="predicted"/>
<dbReference type="PANTHER" id="PTHR30136:SF8">
    <property type="entry name" value="TRANSCRIPTIONAL REGULATORY PROTEIN"/>
    <property type="match status" value="1"/>
</dbReference>
<dbReference type="InterPro" id="IPR036390">
    <property type="entry name" value="WH_DNA-bd_sf"/>
</dbReference>
<sequence length="270" mass="28830">MATEMQSLDEERTSRPPKAPAADATLRVLTYLASQRGPVAAARVAADLDLPRSTTYDLLGTLVAHGYALHLPAERQYSLGHAAYEVAIGYMRHAPLARVGRVVLERMVDAIGESGHLVVLHGRDVLYIVEERARGRASLVTDQGVRLPAHVTATGRAILSALPSSQLCSLYATPADFVQRRGGTAPSNPAQLRAVIEQTRREGFAREEGDVTPGFRSVAAPVLDHADWPIAAVGLTWEEGRLSEERVAACAEAVRTAAADIARAATGRGS</sequence>
<dbReference type="Pfam" id="PF09339">
    <property type="entry name" value="HTH_IclR"/>
    <property type="match status" value="1"/>
</dbReference>
<dbReference type="SUPFAM" id="SSF55781">
    <property type="entry name" value="GAF domain-like"/>
    <property type="match status" value="1"/>
</dbReference>
<feature type="domain" description="HTH iclR-type" evidence="5">
    <location>
        <begin position="19"/>
        <end position="81"/>
    </location>
</feature>
<dbReference type="InterPro" id="IPR005471">
    <property type="entry name" value="Tscrpt_reg_IclR_N"/>
</dbReference>
<evidence type="ECO:0000259" key="6">
    <source>
        <dbReference type="PROSITE" id="PS51078"/>
    </source>
</evidence>